<keyword evidence="4" id="KW-1185">Reference proteome</keyword>
<comment type="similarity">
    <text evidence="1">Belongs to the short-chain dehydrogenases/reductases (SDR) family.</text>
</comment>
<dbReference type="Proteomes" id="UP000593564">
    <property type="component" value="Unassembled WGS sequence"/>
</dbReference>
<dbReference type="InterPro" id="IPR020904">
    <property type="entry name" value="Sc_DH/Rdtase_CS"/>
</dbReference>
<organism evidence="3 4">
    <name type="scientific">Camellia sinensis</name>
    <name type="common">Tea plant</name>
    <name type="synonym">Thea sinensis</name>
    <dbReference type="NCBI Taxonomy" id="4442"/>
    <lineage>
        <taxon>Eukaryota</taxon>
        <taxon>Viridiplantae</taxon>
        <taxon>Streptophyta</taxon>
        <taxon>Embryophyta</taxon>
        <taxon>Tracheophyta</taxon>
        <taxon>Spermatophyta</taxon>
        <taxon>Magnoliopsida</taxon>
        <taxon>eudicotyledons</taxon>
        <taxon>Gunneridae</taxon>
        <taxon>Pentapetalae</taxon>
        <taxon>asterids</taxon>
        <taxon>Ericales</taxon>
        <taxon>Theaceae</taxon>
        <taxon>Camellia</taxon>
    </lineage>
</organism>
<evidence type="ECO:0000256" key="1">
    <source>
        <dbReference type="ARBA" id="ARBA00006484"/>
    </source>
</evidence>
<protein>
    <recommendedName>
        <fullName evidence="5">Secoisolariciresinol dehydrogenase</fullName>
    </recommendedName>
</protein>
<sequence length="276" mass="29171">MMKGGSAQRLQGKVAVITGGASGIGETTTRLFVRHGAKVIVADVQDDLGHSLCADINSQESVSFVHCDVTNESDIQNAVDIAIAKHGKLDIMFNNAGIPGKCDMRIIEADGEDFKKVFDVNVFGAFLGAKHAARVMIPAKKGTILFTSSISSVISGCLAAHAYTASKHAIVGLTKNLCVELGQYGIRVNCISPFAVATPMMLNNMASGWEKQKAEAVFSETANLKEAVLESEDVAEAALYLASDESKYVSGLNLVVDGGYCTTNPTFGEAMKKLSS</sequence>
<dbReference type="PANTHER" id="PTHR43180:SF99">
    <property type="entry name" value="SECOISOLARICIRESINOL DEHYDROGENASE"/>
    <property type="match status" value="1"/>
</dbReference>
<evidence type="ECO:0000256" key="2">
    <source>
        <dbReference type="ARBA" id="ARBA00023002"/>
    </source>
</evidence>
<dbReference type="Pfam" id="PF13561">
    <property type="entry name" value="adh_short_C2"/>
    <property type="match status" value="1"/>
</dbReference>
<dbReference type="EMBL" id="JACBKZ010000004">
    <property type="protein sequence ID" value="KAF5952748.1"/>
    <property type="molecule type" value="Genomic_DNA"/>
</dbReference>
<comment type="caution">
    <text evidence="3">The sequence shown here is derived from an EMBL/GenBank/DDBJ whole genome shotgun (WGS) entry which is preliminary data.</text>
</comment>
<dbReference type="InterPro" id="IPR045309">
    <property type="entry name" value="ABA2-like"/>
</dbReference>
<dbReference type="PRINTS" id="PR00080">
    <property type="entry name" value="SDRFAMILY"/>
</dbReference>
<dbReference type="PROSITE" id="PS00061">
    <property type="entry name" value="ADH_SHORT"/>
    <property type="match status" value="1"/>
</dbReference>
<dbReference type="Gene3D" id="3.40.50.720">
    <property type="entry name" value="NAD(P)-binding Rossmann-like Domain"/>
    <property type="match status" value="1"/>
</dbReference>
<dbReference type="SUPFAM" id="SSF51735">
    <property type="entry name" value="NAD(P)-binding Rossmann-fold domains"/>
    <property type="match status" value="1"/>
</dbReference>
<evidence type="ECO:0008006" key="5">
    <source>
        <dbReference type="Google" id="ProtNLM"/>
    </source>
</evidence>
<evidence type="ECO:0000313" key="4">
    <source>
        <dbReference type="Proteomes" id="UP000593564"/>
    </source>
</evidence>
<dbReference type="FunFam" id="3.40.50.720:FF:000084">
    <property type="entry name" value="Short-chain dehydrogenase reductase"/>
    <property type="match status" value="1"/>
</dbReference>
<reference evidence="4" key="1">
    <citation type="journal article" date="2020" name="Nat. Commun.">
        <title>Genome assembly of wild tea tree DASZ reveals pedigree and selection history of tea varieties.</title>
        <authorList>
            <person name="Zhang W."/>
            <person name="Zhang Y."/>
            <person name="Qiu H."/>
            <person name="Guo Y."/>
            <person name="Wan H."/>
            <person name="Zhang X."/>
            <person name="Scossa F."/>
            <person name="Alseekh S."/>
            <person name="Zhang Q."/>
            <person name="Wang P."/>
            <person name="Xu L."/>
            <person name="Schmidt M.H."/>
            <person name="Jia X."/>
            <person name="Li D."/>
            <person name="Zhu A."/>
            <person name="Guo F."/>
            <person name="Chen W."/>
            <person name="Ni D."/>
            <person name="Usadel B."/>
            <person name="Fernie A.R."/>
            <person name="Wen W."/>
        </authorList>
    </citation>
    <scope>NUCLEOTIDE SEQUENCE [LARGE SCALE GENOMIC DNA]</scope>
    <source>
        <strain evidence="4">cv. G240</strain>
    </source>
</reference>
<dbReference type="CDD" id="cd05326">
    <property type="entry name" value="secoisolariciresinol-DH_like_SDR_c"/>
    <property type="match status" value="1"/>
</dbReference>
<dbReference type="InterPro" id="IPR002347">
    <property type="entry name" value="SDR_fam"/>
</dbReference>
<reference evidence="3 4" key="2">
    <citation type="submission" date="2020-07" db="EMBL/GenBank/DDBJ databases">
        <title>Genome assembly of wild tea tree DASZ reveals pedigree and selection history of tea varieties.</title>
        <authorList>
            <person name="Zhang W."/>
        </authorList>
    </citation>
    <scope>NUCLEOTIDE SEQUENCE [LARGE SCALE GENOMIC DNA]</scope>
    <source>
        <strain evidence="4">cv. G240</strain>
        <tissue evidence="3">Leaf</tissue>
    </source>
</reference>
<dbReference type="GO" id="GO:0016616">
    <property type="term" value="F:oxidoreductase activity, acting on the CH-OH group of donors, NAD or NADP as acceptor"/>
    <property type="evidence" value="ECO:0007669"/>
    <property type="project" value="InterPro"/>
</dbReference>
<dbReference type="AlphaFoldDB" id="A0A7J7HL81"/>
<evidence type="ECO:0000313" key="3">
    <source>
        <dbReference type="EMBL" id="KAF5952748.1"/>
    </source>
</evidence>
<dbReference type="PRINTS" id="PR00081">
    <property type="entry name" value="GDHRDH"/>
</dbReference>
<dbReference type="InterPro" id="IPR036291">
    <property type="entry name" value="NAD(P)-bd_dom_sf"/>
</dbReference>
<dbReference type="NCBIfam" id="NF005559">
    <property type="entry name" value="PRK07231.1"/>
    <property type="match status" value="1"/>
</dbReference>
<keyword evidence="2" id="KW-0560">Oxidoreductase</keyword>
<dbReference type="PANTHER" id="PTHR43180">
    <property type="entry name" value="3-OXOACYL-(ACYL-CARRIER-PROTEIN) REDUCTASE (AFU_ORTHOLOGUE AFUA_6G11210)"/>
    <property type="match status" value="1"/>
</dbReference>
<gene>
    <name evidence="3" type="ORF">HYC85_010692</name>
</gene>
<accession>A0A7J7HL81</accession>
<proteinExistence type="inferred from homology"/>
<name>A0A7J7HL81_CAMSI</name>